<keyword evidence="1" id="KW-0732">Signal</keyword>
<organism evidence="3 4">
    <name type="scientific">Rhizomicrobium electricum</name>
    <dbReference type="NCBI Taxonomy" id="480070"/>
    <lineage>
        <taxon>Bacteria</taxon>
        <taxon>Pseudomonadati</taxon>
        <taxon>Pseudomonadota</taxon>
        <taxon>Alphaproteobacteria</taxon>
        <taxon>Micropepsales</taxon>
        <taxon>Micropepsaceae</taxon>
        <taxon>Rhizomicrobium</taxon>
    </lineage>
</organism>
<accession>A0ABP3P099</accession>
<dbReference type="InterPro" id="IPR029058">
    <property type="entry name" value="AB_hydrolase_fold"/>
</dbReference>
<dbReference type="Gene3D" id="3.40.50.1820">
    <property type="entry name" value="alpha/beta hydrolase"/>
    <property type="match status" value="1"/>
</dbReference>
<gene>
    <name evidence="3" type="ORF">GCM10008942_00480</name>
</gene>
<dbReference type="Proteomes" id="UP001499951">
    <property type="component" value="Unassembled WGS sequence"/>
</dbReference>
<dbReference type="Pfam" id="PF12697">
    <property type="entry name" value="Abhydrolase_6"/>
    <property type="match status" value="1"/>
</dbReference>
<reference evidence="4" key="1">
    <citation type="journal article" date="2019" name="Int. J. Syst. Evol. Microbiol.">
        <title>The Global Catalogue of Microorganisms (GCM) 10K type strain sequencing project: providing services to taxonomists for standard genome sequencing and annotation.</title>
        <authorList>
            <consortium name="The Broad Institute Genomics Platform"/>
            <consortium name="The Broad Institute Genome Sequencing Center for Infectious Disease"/>
            <person name="Wu L."/>
            <person name="Ma J."/>
        </authorList>
    </citation>
    <scope>NUCLEOTIDE SEQUENCE [LARGE SCALE GENOMIC DNA]</scope>
    <source>
        <strain evidence="4">JCM 15089</strain>
    </source>
</reference>
<evidence type="ECO:0000256" key="1">
    <source>
        <dbReference type="SAM" id="SignalP"/>
    </source>
</evidence>
<feature type="domain" description="AB hydrolase-1" evidence="2">
    <location>
        <begin position="217"/>
        <end position="469"/>
    </location>
</feature>
<proteinExistence type="predicted"/>
<keyword evidence="4" id="KW-1185">Reference proteome</keyword>
<evidence type="ECO:0000259" key="2">
    <source>
        <dbReference type="Pfam" id="PF12697"/>
    </source>
</evidence>
<name>A0ABP3P099_9PROT</name>
<evidence type="ECO:0000313" key="3">
    <source>
        <dbReference type="EMBL" id="GAA0555919.1"/>
    </source>
</evidence>
<protein>
    <recommendedName>
        <fullName evidence="2">AB hydrolase-1 domain-containing protein</fullName>
    </recommendedName>
</protein>
<dbReference type="PANTHER" id="PTHR43265:SF1">
    <property type="entry name" value="ESTERASE ESTD"/>
    <property type="match status" value="1"/>
</dbReference>
<dbReference type="Gene3D" id="2.60.120.260">
    <property type="entry name" value="Galactose-binding domain-like"/>
    <property type="match status" value="1"/>
</dbReference>
<dbReference type="SUPFAM" id="SSF53474">
    <property type="entry name" value="alpha/beta-Hydrolases"/>
    <property type="match status" value="1"/>
</dbReference>
<comment type="caution">
    <text evidence="3">The sequence shown here is derived from an EMBL/GenBank/DDBJ whole genome shotgun (WGS) entry which is preliminary data.</text>
</comment>
<dbReference type="EMBL" id="BAAADD010000001">
    <property type="protein sequence ID" value="GAA0555919.1"/>
    <property type="molecule type" value="Genomic_DNA"/>
</dbReference>
<evidence type="ECO:0000313" key="4">
    <source>
        <dbReference type="Proteomes" id="UP001499951"/>
    </source>
</evidence>
<dbReference type="PANTHER" id="PTHR43265">
    <property type="entry name" value="ESTERASE ESTD"/>
    <property type="match status" value="1"/>
</dbReference>
<sequence length="508" mass="53531">MFLARRLLIVLCVLTIGLQTPAFAGPPQIVGADDLNIYGTKVRFARDCRVPGNAVVWVAPPAQAGEDWSAATGVSVPVALKAGERLNGYFWARAEQPLKVTVTIHGAAPDYKNLAIGTVELTTEWQRFAIDGVAGADLPAGSQFLSIGLGRVQRNVVLGPVMFTTDQLDNLRITRAFAAFQPRSVTEDVQIASVPGVTLAGRLRVPATHGGGPFPAVLLLSGSGPSQRGGFNLLEERLLRDGIAVLTYDKRGIGQSTGQFVDTLENMETDAAAAVLFLRSRPDIDGARIAIAGHSQGGAVGPAVAARDPAIAAVVMFAGPAAPPEPPGPGHEINFVILRDILIKGGAAPAAVARVTATAETLFEAEIREASSKEIGPLREKVIQALMACHFSSEQAEAALTTLRSVVLEAFNAHFDRTLAKLRMPVLALYGSRDEIVPSADHMPAAKKALASNPDAQVIEIADMNHSFHNVRNASAQEQANPGPVAAPEVITLAGDWLNAHLHAAGHR</sequence>
<dbReference type="InterPro" id="IPR053145">
    <property type="entry name" value="AB_hydrolase_Est10"/>
</dbReference>
<feature type="chain" id="PRO_5045667274" description="AB hydrolase-1 domain-containing protein" evidence="1">
    <location>
        <begin position="25"/>
        <end position="508"/>
    </location>
</feature>
<dbReference type="InterPro" id="IPR000073">
    <property type="entry name" value="AB_hydrolase_1"/>
</dbReference>
<feature type="signal peptide" evidence="1">
    <location>
        <begin position="1"/>
        <end position="24"/>
    </location>
</feature>